<comment type="caution">
    <text evidence="2">The sequence shown here is derived from an EMBL/GenBank/DDBJ whole genome shotgun (WGS) entry which is preliminary data.</text>
</comment>
<sequence>MTDLTPGGDAERREPTGARRFGMEEPREAPEAPTGPGERGQTAETRADRAERGEVAEPGPVGGRREARLLPREEYDKYELRLQHAVGDFVDEPRHAVEEVDQVVEEVATLVNEAVAARRRTLKAAWQTTGEEAHATADTEQLRLALRDYRATAERLLNM</sequence>
<name>A0ABV7SIA0_9ACTN</name>
<dbReference type="Proteomes" id="UP001595701">
    <property type="component" value="Unassembled WGS sequence"/>
</dbReference>
<protein>
    <recommendedName>
        <fullName evidence="4">DivIVA domain-containing protein</fullName>
    </recommendedName>
</protein>
<organism evidence="2 3">
    <name type="scientific">Streptomyces yaanensis</name>
    <dbReference type="NCBI Taxonomy" id="1142239"/>
    <lineage>
        <taxon>Bacteria</taxon>
        <taxon>Bacillati</taxon>
        <taxon>Actinomycetota</taxon>
        <taxon>Actinomycetes</taxon>
        <taxon>Kitasatosporales</taxon>
        <taxon>Streptomycetaceae</taxon>
        <taxon>Streptomyces</taxon>
    </lineage>
</organism>
<feature type="compositionally biased region" description="Basic and acidic residues" evidence="1">
    <location>
        <begin position="9"/>
        <end position="30"/>
    </location>
</feature>
<evidence type="ECO:0000313" key="3">
    <source>
        <dbReference type="Proteomes" id="UP001595701"/>
    </source>
</evidence>
<gene>
    <name evidence="2" type="ORF">ACFOZ0_25720</name>
</gene>
<keyword evidence="3" id="KW-1185">Reference proteome</keyword>
<evidence type="ECO:0000256" key="1">
    <source>
        <dbReference type="SAM" id="MobiDB-lite"/>
    </source>
</evidence>
<evidence type="ECO:0008006" key="4">
    <source>
        <dbReference type="Google" id="ProtNLM"/>
    </source>
</evidence>
<feature type="region of interest" description="Disordered" evidence="1">
    <location>
        <begin position="1"/>
        <end position="70"/>
    </location>
</feature>
<reference evidence="3" key="1">
    <citation type="journal article" date="2019" name="Int. J. Syst. Evol. Microbiol.">
        <title>The Global Catalogue of Microorganisms (GCM) 10K type strain sequencing project: providing services to taxonomists for standard genome sequencing and annotation.</title>
        <authorList>
            <consortium name="The Broad Institute Genomics Platform"/>
            <consortium name="The Broad Institute Genome Sequencing Center for Infectious Disease"/>
            <person name="Wu L."/>
            <person name="Ma J."/>
        </authorList>
    </citation>
    <scope>NUCLEOTIDE SEQUENCE [LARGE SCALE GENOMIC DNA]</scope>
    <source>
        <strain evidence="3">CGMCC 4.7035</strain>
    </source>
</reference>
<dbReference type="EMBL" id="JBHRWR010000017">
    <property type="protein sequence ID" value="MFC3576620.1"/>
    <property type="molecule type" value="Genomic_DNA"/>
</dbReference>
<proteinExistence type="predicted"/>
<evidence type="ECO:0000313" key="2">
    <source>
        <dbReference type="EMBL" id="MFC3576620.1"/>
    </source>
</evidence>
<accession>A0ABV7SIA0</accession>
<feature type="compositionally biased region" description="Basic and acidic residues" evidence="1">
    <location>
        <begin position="45"/>
        <end position="55"/>
    </location>
</feature>
<dbReference type="RefSeq" id="WP_310776273.1">
    <property type="nucleotide sequence ID" value="NZ_JBHRWR010000017.1"/>
</dbReference>